<evidence type="ECO:0000313" key="10">
    <source>
        <dbReference type="Proteomes" id="UP000307956"/>
    </source>
</evidence>
<proteinExistence type="inferred from homology"/>
<dbReference type="NCBIfam" id="NF008453">
    <property type="entry name" value="PRK11308.1"/>
    <property type="match status" value="2"/>
</dbReference>
<keyword evidence="5" id="KW-0547">Nucleotide-binding</keyword>
<dbReference type="AlphaFoldDB" id="A0A4S4B2X2"/>
<keyword evidence="6 9" id="KW-0067">ATP-binding</keyword>
<dbReference type="FunFam" id="3.40.50.300:FF:000016">
    <property type="entry name" value="Oligopeptide ABC transporter ATP-binding component"/>
    <property type="match status" value="1"/>
</dbReference>
<dbReference type="InterPro" id="IPR013563">
    <property type="entry name" value="Oligopep_ABC_C"/>
</dbReference>
<keyword evidence="3" id="KW-0813">Transport</keyword>
<protein>
    <submittedName>
        <fullName evidence="9">ABC transporter ATP-binding protein</fullName>
    </submittedName>
</protein>
<dbReference type="EMBL" id="SSOD01000001">
    <property type="protein sequence ID" value="THF65261.1"/>
    <property type="molecule type" value="Genomic_DNA"/>
</dbReference>
<dbReference type="GO" id="GO:0016887">
    <property type="term" value="F:ATP hydrolysis activity"/>
    <property type="evidence" value="ECO:0007669"/>
    <property type="project" value="InterPro"/>
</dbReference>
<dbReference type="Pfam" id="PF08352">
    <property type="entry name" value="oligo_HPY"/>
    <property type="match status" value="2"/>
</dbReference>
<dbReference type="InterPro" id="IPR017871">
    <property type="entry name" value="ABC_transporter-like_CS"/>
</dbReference>
<evidence type="ECO:0000256" key="1">
    <source>
        <dbReference type="ARBA" id="ARBA00004417"/>
    </source>
</evidence>
<accession>A0A4S4B2X2</accession>
<comment type="caution">
    <text evidence="9">The sequence shown here is derived from an EMBL/GenBank/DDBJ whole genome shotgun (WGS) entry which is preliminary data.</text>
</comment>
<keyword evidence="4" id="KW-1003">Cell membrane</keyword>
<dbReference type="InterPro" id="IPR027417">
    <property type="entry name" value="P-loop_NTPase"/>
</dbReference>
<dbReference type="NCBIfam" id="NF007739">
    <property type="entry name" value="PRK10419.1"/>
    <property type="match status" value="2"/>
</dbReference>
<dbReference type="GO" id="GO:0005886">
    <property type="term" value="C:plasma membrane"/>
    <property type="evidence" value="ECO:0007669"/>
    <property type="project" value="UniProtKB-SubCell"/>
</dbReference>
<dbReference type="PROSITE" id="PS50893">
    <property type="entry name" value="ABC_TRANSPORTER_2"/>
    <property type="match status" value="2"/>
</dbReference>
<dbReference type="GO" id="GO:0005524">
    <property type="term" value="F:ATP binding"/>
    <property type="evidence" value="ECO:0007669"/>
    <property type="project" value="UniProtKB-KW"/>
</dbReference>
<evidence type="ECO:0000256" key="4">
    <source>
        <dbReference type="ARBA" id="ARBA00022475"/>
    </source>
</evidence>
<dbReference type="PANTHER" id="PTHR43297:SF2">
    <property type="entry name" value="DIPEPTIDE TRANSPORT ATP-BINDING PROTEIN DPPD"/>
    <property type="match status" value="1"/>
</dbReference>
<evidence type="ECO:0000256" key="3">
    <source>
        <dbReference type="ARBA" id="ARBA00022448"/>
    </source>
</evidence>
<reference evidence="9 10" key="1">
    <citation type="submission" date="2019-04" db="EMBL/GenBank/DDBJ databases">
        <title>Azoarcus rhizosphaerae sp. nov. isolated from rhizosphere of Ficus religiosa.</title>
        <authorList>
            <person name="Lin S.-Y."/>
            <person name="Hameed A."/>
            <person name="Hsu Y.-H."/>
            <person name="Young C.-C."/>
        </authorList>
    </citation>
    <scope>NUCLEOTIDE SEQUENCE [LARGE SCALE GENOMIC DNA]</scope>
    <source>
        <strain evidence="9 10">CC-YHH848</strain>
    </source>
</reference>
<name>A0A4S4B2X2_9RHOO</name>
<dbReference type="InterPro" id="IPR003593">
    <property type="entry name" value="AAA+_ATPase"/>
</dbReference>
<comment type="similarity">
    <text evidence="2">Belongs to the ABC transporter superfamily.</text>
</comment>
<dbReference type="OrthoDB" id="9802772at2"/>
<keyword evidence="10" id="KW-1185">Reference proteome</keyword>
<evidence type="ECO:0000259" key="8">
    <source>
        <dbReference type="PROSITE" id="PS50893"/>
    </source>
</evidence>
<dbReference type="CDD" id="cd03257">
    <property type="entry name" value="ABC_NikE_OppD_transporters"/>
    <property type="match status" value="2"/>
</dbReference>
<dbReference type="GO" id="GO:0055085">
    <property type="term" value="P:transmembrane transport"/>
    <property type="evidence" value="ECO:0007669"/>
    <property type="project" value="UniProtKB-ARBA"/>
</dbReference>
<dbReference type="InterPro" id="IPR050388">
    <property type="entry name" value="ABC_Ni/Peptide_Import"/>
</dbReference>
<keyword evidence="7" id="KW-0472">Membrane</keyword>
<evidence type="ECO:0000256" key="2">
    <source>
        <dbReference type="ARBA" id="ARBA00005417"/>
    </source>
</evidence>
<evidence type="ECO:0000256" key="7">
    <source>
        <dbReference type="ARBA" id="ARBA00023136"/>
    </source>
</evidence>
<dbReference type="SUPFAM" id="SSF52540">
    <property type="entry name" value="P-loop containing nucleoside triphosphate hydrolases"/>
    <property type="match status" value="2"/>
</dbReference>
<dbReference type="Proteomes" id="UP000307956">
    <property type="component" value="Unassembled WGS sequence"/>
</dbReference>
<evidence type="ECO:0000256" key="5">
    <source>
        <dbReference type="ARBA" id="ARBA00022741"/>
    </source>
</evidence>
<dbReference type="PROSITE" id="PS00211">
    <property type="entry name" value="ABC_TRANSPORTER_1"/>
    <property type="match status" value="2"/>
</dbReference>
<gene>
    <name evidence="9" type="ORF">E6O51_01275</name>
</gene>
<dbReference type="SMART" id="SM00382">
    <property type="entry name" value="AAA"/>
    <property type="match status" value="2"/>
</dbReference>
<feature type="domain" description="ABC transporter" evidence="8">
    <location>
        <begin position="290"/>
        <end position="529"/>
    </location>
</feature>
<evidence type="ECO:0000256" key="6">
    <source>
        <dbReference type="ARBA" id="ARBA00022840"/>
    </source>
</evidence>
<dbReference type="Pfam" id="PF00005">
    <property type="entry name" value="ABC_tran"/>
    <property type="match status" value="2"/>
</dbReference>
<dbReference type="InterPro" id="IPR003439">
    <property type="entry name" value="ABC_transporter-like_ATP-bd"/>
</dbReference>
<dbReference type="Gene3D" id="3.40.50.300">
    <property type="entry name" value="P-loop containing nucleotide triphosphate hydrolases"/>
    <property type="match status" value="2"/>
</dbReference>
<comment type="subcellular location">
    <subcellularLocation>
        <location evidence="1">Cell inner membrane</location>
        <topology evidence="1">Peripheral membrane protein</topology>
    </subcellularLocation>
</comment>
<feature type="domain" description="ABC transporter" evidence="8">
    <location>
        <begin position="5"/>
        <end position="261"/>
    </location>
</feature>
<dbReference type="GO" id="GO:0015833">
    <property type="term" value="P:peptide transport"/>
    <property type="evidence" value="ECO:0007669"/>
    <property type="project" value="InterPro"/>
</dbReference>
<dbReference type="PANTHER" id="PTHR43297">
    <property type="entry name" value="OLIGOPEPTIDE TRANSPORT ATP-BINDING PROTEIN APPD"/>
    <property type="match status" value="1"/>
</dbReference>
<organism evidence="9 10">
    <name type="scientific">Pseudothauera rhizosphaerae</name>
    <dbReference type="NCBI Taxonomy" id="2565932"/>
    <lineage>
        <taxon>Bacteria</taxon>
        <taxon>Pseudomonadati</taxon>
        <taxon>Pseudomonadota</taxon>
        <taxon>Betaproteobacteria</taxon>
        <taxon>Rhodocyclales</taxon>
        <taxon>Zoogloeaceae</taxon>
        <taxon>Pseudothauera</taxon>
    </lineage>
</organism>
<dbReference type="RefSeq" id="WP_136383154.1">
    <property type="nucleotide sequence ID" value="NZ_SSOD01000001.1"/>
</dbReference>
<sequence>MNPVLSIRNLSVALPPGADRPYALRDVSLDLGANEILCVVGESGSGKSMTAGAVMGLLPERVRATQGRIELTTGAAGDSRNLLELGQHELRRIRGARIGMIFQEPMTALNPLRTIADQVGEPFRIHTALTSREISKRVLALLDDVHIPDPAAAARAYPHELSGGQRQRAMIAMALALEPAVLIADEPTTALDVTTQAQILRLIRELQERRGTAVLFITHDFGVVAEIADRVAVMQHGVLVEQGAAADVLNAPRHPYTRALIAAVPALTPPPERPVAGEAVLTLDKVSKTYRSGGLFKRHKRVTHAVREASLTLPKGGTLGIVGESGSGKSTLARCIVRLLDPDAGSIRFGELDLATLSHRAVRAHSRHVQMVFQDPYGSLNPRRRVGDLVAQGPVAHGVPRREALARARQLFELVGLDPEAVRRYPHEFSGGQRQRIGLARALALEPSVLVADEPVSALDVSVQAQVLDLLASLRERLGLSLLFITHDLRVAAQICDRIAVMKNGSVVEYGSAAQVFGAPTHPYTRSLLDAVPGRHWTPPTTGADDALAAA</sequence>
<evidence type="ECO:0000313" key="9">
    <source>
        <dbReference type="EMBL" id="THF65261.1"/>
    </source>
</evidence>